<reference evidence="2 3" key="1">
    <citation type="submission" date="2017-06" db="EMBL/GenBank/DDBJ databases">
        <authorList>
            <consortium name="Pathogen Informatics"/>
        </authorList>
    </citation>
    <scope>NUCLEOTIDE SEQUENCE [LARGE SCALE GENOMIC DNA]</scope>
    <source>
        <strain evidence="2 3">NCTC12149</strain>
    </source>
</reference>
<feature type="domain" description="DUF2357" evidence="1">
    <location>
        <begin position="79"/>
        <end position="315"/>
    </location>
</feature>
<organism evidence="2 3">
    <name type="scientific">Sphingobacterium mizutaii</name>
    <dbReference type="NCBI Taxonomy" id="1010"/>
    <lineage>
        <taxon>Bacteria</taxon>
        <taxon>Pseudomonadati</taxon>
        <taxon>Bacteroidota</taxon>
        <taxon>Sphingobacteriia</taxon>
        <taxon>Sphingobacteriales</taxon>
        <taxon>Sphingobacteriaceae</taxon>
        <taxon>Sphingobacterium</taxon>
    </lineage>
</organism>
<dbReference type="InterPro" id="IPR018633">
    <property type="entry name" value="DUF2357"/>
</dbReference>
<evidence type="ECO:0000313" key="3">
    <source>
        <dbReference type="Proteomes" id="UP000215355"/>
    </source>
</evidence>
<evidence type="ECO:0000259" key="1">
    <source>
        <dbReference type="Pfam" id="PF09823"/>
    </source>
</evidence>
<dbReference type="EMBL" id="LT906468">
    <property type="protein sequence ID" value="SNV37580.1"/>
    <property type="molecule type" value="Genomic_DNA"/>
</dbReference>
<sequence>MVQLYSDINLNCKIVSNIIFEGETYYLNTEGYTDRFLKLWIEDNYILSSIINYHPLNKIYVIRFDNIVGNVNILGSIYDVRTKKLYDDKDGNAQFQTLLDEITSIFNKLTFNIKGTSFVHRKIENKYSLDDLGIFEYYYQLAFTFPFGSNLDALLSQCIKFPNFRYSTSETKRSIEKSKHLHHTFYTKLGSTKKYGKLKSDHSLANSSIVGQIYNRTDKRLLPISIPNKEFVNDLDTTENRFLRFFLEEISAICIRVKSYNIGSTIDQRAKKLQKTVNQYLLLPFFRNVGRLKYIPSGSSVLLKKVGYSAIYHHYIHSKFSFKPILESQERLRHTAGLKNIATLYEIWVFLKIAEFFFGDSTINEIISNSTLKNDSSINSYTWKNKKLELSYNKSYSKKNGGSYSVNLRPDISLLYEGKLYIFDAKYKFNSSNFRDSVSIRSPKHEDIHKMHAYVDAINNTKFAIVVYPGTEILFYTKKIIQTNNEDNLEGVGAVPLSPGKCQNFDKFLGRIISQEN</sequence>
<dbReference type="Proteomes" id="UP000215355">
    <property type="component" value="Chromosome 1"/>
</dbReference>
<gene>
    <name evidence="2" type="ORF">SAMEA4412673_00225</name>
</gene>
<dbReference type="Pfam" id="PF09823">
    <property type="entry name" value="DUF2357"/>
    <property type="match status" value="1"/>
</dbReference>
<dbReference type="KEGG" id="smiz:4412673_00225"/>
<accession>A0AAJ4X965</accession>
<name>A0AAJ4X965_9SPHI</name>
<protein>
    <submittedName>
        <fullName evidence="2">Domain of uncharacterized function (DUF2357)</fullName>
    </submittedName>
</protein>
<proteinExistence type="predicted"/>
<dbReference type="Pfam" id="PF04411">
    <property type="entry name" value="PDDEXK_7"/>
    <property type="match status" value="1"/>
</dbReference>
<dbReference type="InterPro" id="IPR007505">
    <property type="entry name" value="PDDEXK_7"/>
</dbReference>
<evidence type="ECO:0000313" key="2">
    <source>
        <dbReference type="EMBL" id="SNV37580.1"/>
    </source>
</evidence>
<dbReference type="AlphaFoldDB" id="A0AAJ4X965"/>